<sequence>MPGPRPLLTELAITCPDARRYLHRVALLSVGWPDCNDHNSHEQQ</sequence>
<keyword evidence="2" id="KW-1185">Reference proteome</keyword>
<protein>
    <submittedName>
        <fullName evidence="1">Uncharacterized protein</fullName>
    </submittedName>
</protein>
<gene>
    <name evidence="1" type="ORF">TREES_T100010915</name>
</gene>
<dbReference type="Proteomes" id="UP000011518">
    <property type="component" value="Unassembled WGS sequence"/>
</dbReference>
<accession>L9JV50</accession>
<reference evidence="2" key="1">
    <citation type="submission" date="2012-07" db="EMBL/GenBank/DDBJ databases">
        <title>Genome of the Chinese tree shrew, a rising model animal genetically related to primates.</title>
        <authorList>
            <person name="Zhang G."/>
            <person name="Fan Y."/>
            <person name="Yao Y."/>
            <person name="Huang Z."/>
        </authorList>
    </citation>
    <scope>NUCLEOTIDE SEQUENCE [LARGE SCALE GENOMIC DNA]</scope>
</reference>
<name>L9JV50_TUPCH</name>
<dbReference type="EMBL" id="KB320952">
    <property type="protein sequence ID" value="ELW53067.1"/>
    <property type="molecule type" value="Genomic_DNA"/>
</dbReference>
<dbReference type="InParanoid" id="L9JV50"/>
<dbReference type="AlphaFoldDB" id="L9JV50"/>
<evidence type="ECO:0000313" key="2">
    <source>
        <dbReference type="Proteomes" id="UP000011518"/>
    </source>
</evidence>
<reference evidence="2" key="2">
    <citation type="journal article" date="2013" name="Nat. Commun.">
        <title>Genome of the Chinese tree shrew.</title>
        <authorList>
            <person name="Fan Y."/>
            <person name="Huang Z.Y."/>
            <person name="Cao C.C."/>
            <person name="Chen C.S."/>
            <person name="Chen Y.X."/>
            <person name="Fan D.D."/>
            <person name="He J."/>
            <person name="Hou H.L."/>
            <person name="Hu L."/>
            <person name="Hu X.T."/>
            <person name="Jiang X.T."/>
            <person name="Lai R."/>
            <person name="Lang Y.S."/>
            <person name="Liang B."/>
            <person name="Liao S.G."/>
            <person name="Mu D."/>
            <person name="Ma Y.Y."/>
            <person name="Niu Y.Y."/>
            <person name="Sun X.Q."/>
            <person name="Xia J.Q."/>
            <person name="Xiao J."/>
            <person name="Xiong Z.Q."/>
            <person name="Xu L."/>
            <person name="Yang L."/>
            <person name="Zhang Y."/>
            <person name="Zhao W."/>
            <person name="Zhao X.D."/>
            <person name="Zheng Y.T."/>
            <person name="Zhou J.M."/>
            <person name="Zhu Y.B."/>
            <person name="Zhang G.J."/>
            <person name="Wang J."/>
            <person name="Yao Y.G."/>
        </authorList>
    </citation>
    <scope>NUCLEOTIDE SEQUENCE [LARGE SCALE GENOMIC DNA]</scope>
</reference>
<proteinExistence type="predicted"/>
<evidence type="ECO:0000313" key="1">
    <source>
        <dbReference type="EMBL" id="ELW53067.1"/>
    </source>
</evidence>
<organism evidence="1 2">
    <name type="scientific">Tupaia chinensis</name>
    <name type="common">Chinese tree shrew</name>
    <name type="synonym">Tupaia belangeri chinensis</name>
    <dbReference type="NCBI Taxonomy" id="246437"/>
    <lineage>
        <taxon>Eukaryota</taxon>
        <taxon>Metazoa</taxon>
        <taxon>Chordata</taxon>
        <taxon>Craniata</taxon>
        <taxon>Vertebrata</taxon>
        <taxon>Euteleostomi</taxon>
        <taxon>Mammalia</taxon>
        <taxon>Eutheria</taxon>
        <taxon>Euarchontoglires</taxon>
        <taxon>Scandentia</taxon>
        <taxon>Tupaiidae</taxon>
        <taxon>Tupaia</taxon>
    </lineage>
</organism>